<keyword evidence="4" id="KW-1185">Reference proteome</keyword>
<feature type="transmembrane region" description="Helical" evidence="1">
    <location>
        <begin position="148"/>
        <end position="166"/>
    </location>
</feature>
<feature type="transmembrane region" description="Helical" evidence="1">
    <location>
        <begin position="121"/>
        <end position="141"/>
    </location>
</feature>
<gene>
    <name evidence="3" type="ORF">BJ971_005833</name>
</gene>
<comment type="caution">
    <text evidence="3">The sequence shown here is derived from an EMBL/GenBank/DDBJ whole genome shotgun (WGS) entry which is preliminary data.</text>
</comment>
<evidence type="ECO:0000313" key="4">
    <source>
        <dbReference type="Proteomes" id="UP000578112"/>
    </source>
</evidence>
<keyword evidence="1" id="KW-0812">Transmembrane</keyword>
<evidence type="ECO:0000256" key="1">
    <source>
        <dbReference type="SAM" id="Phobius"/>
    </source>
</evidence>
<feature type="transmembrane region" description="Helical" evidence="1">
    <location>
        <begin position="327"/>
        <end position="344"/>
    </location>
</feature>
<feature type="transmembrane region" description="Helical" evidence="1">
    <location>
        <begin position="287"/>
        <end position="307"/>
    </location>
</feature>
<feature type="transmembrane region" description="Helical" evidence="1">
    <location>
        <begin position="55"/>
        <end position="74"/>
    </location>
</feature>
<proteinExistence type="predicted"/>
<dbReference type="AlphaFoldDB" id="A0A7W7MSZ5"/>
<sequence length="350" mass="35198">MSGPGRIPRDRTVDAVRAFAVAGVVCGHWLVTGLVPGPDGLGTASPLAAMPAGAPLTWLLQTLGLFFFAGGFAAARSRRAGRPRPPLRRHARPVLGLLAGWALALLLAAALGVPATTLRTIATLVVSPLWFLLPYLALSAGTGALRRLLARAGPAAVLAGVAVVAATDAGLLPGPVAVIAAWSAPWLLGMLVADHTGTGDALAYGGAALALAGAAAMVALIRLGHYPASAVGVPGAGRSNLSPPSLLAVALAVTQTGVFLLLRGPLARLLRHDRAWRPVAAVNRAAVGVYLGHQSVLLAVAGIAALVNPAMPGLLTAPAGPGWVAGRLLWLPVLAAVLAVVTGVRHPRGP</sequence>
<dbReference type="GO" id="GO:0016747">
    <property type="term" value="F:acyltransferase activity, transferring groups other than amino-acyl groups"/>
    <property type="evidence" value="ECO:0007669"/>
    <property type="project" value="InterPro"/>
</dbReference>
<evidence type="ECO:0000259" key="2">
    <source>
        <dbReference type="Pfam" id="PF01757"/>
    </source>
</evidence>
<feature type="transmembrane region" description="Helical" evidence="1">
    <location>
        <begin position="172"/>
        <end position="193"/>
    </location>
</feature>
<protein>
    <recommendedName>
        <fullName evidence="2">Acyltransferase 3 domain-containing protein</fullName>
    </recommendedName>
</protein>
<accession>A0A7W7MSZ5</accession>
<dbReference type="Proteomes" id="UP000578112">
    <property type="component" value="Unassembled WGS sequence"/>
</dbReference>
<name>A0A7W7MSZ5_9ACTN</name>
<feature type="transmembrane region" description="Helical" evidence="1">
    <location>
        <begin position="202"/>
        <end position="225"/>
    </location>
</feature>
<feature type="transmembrane region" description="Helical" evidence="1">
    <location>
        <begin position="245"/>
        <end position="266"/>
    </location>
</feature>
<keyword evidence="1" id="KW-1133">Transmembrane helix</keyword>
<dbReference type="RefSeq" id="WP_184996358.1">
    <property type="nucleotide sequence ID" value="NZ_BOMK01000032.1"/>
</dbReference>
<feature type="transmembrane region" description="Helical" evidence="1">
    <location>
        <begin position="94"/>
        <end position="115"/>
    </location>
</feature>
<dbReference type="Pfam" id="PF01757">
    <property type="entry name" value="Acyl_transf_3"/>
    <property type="match status" value="1"/>
</dbReference>
<dbReference type="InterPro" id="IPR002656">
    <property type="entry name" value="Acyl_transf_3_dom"/>
</dbReference>
<organism evidence="3 4">
    <name type="scientific">Actinoplanes digitatis</name>
    <dbReference type="NCBI Taxonomy" id="1868"/>
    <lineage>
        <taxon>Bacteria</taxon>
        <taxon>Bacillati</taxon>
        <taxon>Actinomycetota</taxon>
        <taxon>Actinomycetes</taxon>
        <taxon>Micromonosporales</taxon>
        <taxon>Micromonosporaceae</taxon>
        <taxon>Actinoplanes</taxon>
    </lineage>
</organism>
<keyword evidence="1" id="KW-0472">Membrane</keyword>
<evidence type="ECO:0000313" key="3">
    <source>
        <dbReference type="EMBL" id="MBB4765277.1"/>
    </source>
</evidence>
<feature type="domain" description="Acyltransferase 3" evidence="2">
    <location>
        <begin position="13"/>
        <end position="340"/>
    </location>
</feature>
<dbReference type="EMBL" id="JACHNH010000001">
    <property type="protein sequence ID" value="MBB4765277.1"/>
    <property type="molecule type" value="Genomic_DNA"/>
</dbReference>
<reference evidence="3 4" key="1">
    <citation type="submission" date="2020-08" db="EMBL/GenBank/DDBJ databases">
        <title>Sequencing the genomes of 1000 actinobacteria strains.</title>
        <authorList>
            <person name="Klenk H.-P."/>
        </authorList>
    </citation>
    <scope>NUCLEOTIDE SEQUENCE [LARGE SCALE GENOMIC DNA]</scope>
    <source>
        <strain evidence="3 4">DSM 43149</strain>
    </source>
</reference>
<feature type="transmembrane region" description="Helical" evidence="1">
    <location>
        <begin position="15"/>
        <end position="35"/>
    </location>
</feature>